<evidence type="ECO:0000256" key="1">
    <source>
        <dbReference type="SAM" id="MobiDB-lite"/>
    </source>
</evidence>
<dbReference type="AlphaFoldDB" id="A0A7M7N8M7"/>
<dbReference type="GeneID" id="752074"/>
<dbReference type="Proteomes" id="UP000007110">
    <property type="component" value="Unassembled WGS sequence"/>
</dbReference>
<keyword evidence="4" id="KW-1185">Reference proteome</keyword>
<keyword evidence="2" id="KW-0472">Membrane</keyword>
<dbReference type="InterPro" id="IPR036259">
    <property type="entry name" value="MFS_trans_sf"/>
</dbReference>
<keyword evidence="2" id="KW-0812">Transmembrane</keyword>
<dbReference type="Gene3D" id="1.20.1250.20">
    <property type="entry name" value="MFS general substrate transporter like domains"/>
    <property type="match status" value="1"/>
</dbReference>
<feature type="transmembrane region" description="Helical" evidence="2">
    <location>
        <begin position="149"/>
        <end position="169"/>
    </location>
</feature>
<dbReference type="SUPFAM" id="SSF103473">
    <property type="entry name" value="MFS general substrate transporter"/>
    <property type="match status" value="1"/>
</dbReference>
<dbReference type="PANTHER" id="PTHR20765:SF1">
    <property type="entry name" value="EQUILIBRATIVE NUCLEOBASE TRANSPORTER 1"/>
    <property type="match status" value="1"/>
</dbReference>
<feature type="transmembrane region" description="Helical" evidence="2">
    <location>
        <begin position="126"/>
        <end position="143"/>
    </location>
</feature>
<evidence type="ECO:0000256" key="2">
    <source>
        <dbReference type="SAM" id="Phobius"/>
    </source>
</evidence>
<proteinExistence type="predicted"/>
<feature type="transmembrane region" description="Helical" evidence="2">
    <location>
        <begin position="7"/>
        <end position="26"/>
    </location>
</feature>
<feature type="transmembrane region" description="Helical" evidence="2">
    <location>
        <begin position="429"/>
        <end position="451"/>
    </location>
</feature>
<keyword evidence="2" id="KW-1133">Transmembrane helix</keyword>
<feature type="transmembrane region" description="Helical" evidence="2">
    <location>
        <begin position="295"/>
        <end position="314"/>
    </location>
</feature>
<protein>
    <recommendedName>
        <fullName evidence="5">Solute carrier family 43 member 3</fullName>
    </recommendedName>
</protein>
<evidence type="ECO:0000313" key="4">
    <source>
        <dbReference type="Proteomes" id="UP000007110"/>
    </source>
</evidence>
<evidence type="ECO:0008006" key="5">
    <source>
        <dbReference type="Google" id="ProtNLM"/>
    </source>
</evidence>
<evidence type="ECO:0000313" key="3">
    <source>
        <dbReference type="EnsemblMetazoa" id="XP_030832757"/>
    </source>
</evidence>
<accession>A0A7M7N8M7</accession>
<feature type="transmembrane region" description="Helical" evidence="2">
    <location>
        <begin position="335"/>
        <end position="359"/>
    </location>
</feature>
<feature type="transmembrane region" description="Helical" evidence="2">
    <location>
        <begin position="96"/>
        <end position="119"/>
    </location>
</feature>
<dbReference type="EnsemblMetazoa" id="XM_030976897">
    <property type="protein sequence ID" value="XP_030832757"/>
    <property type="gene ID" value="LOC752074"/>
</dbReference>
<sequence>MGFERQITLMIGCLETLFYGGTIFGWPSLVFVLKDIGYFGKDCLQTGDDVTTPASSSSASPRPPNEDHGSIDDDDAYFTNSSSLVACPTQDASLQLMYSVAIACQLFSFFPMGVLFDILGTRFTRLLFSVLLLAGNLLMGFSSPELPGLLYPGTILMVAGGTAVIISSMEIGNLFPSHKSTVITGLQGLYGSSQVVFFILKIAYEAGFSLYTAFFISAGCTLLLNINTFIFLPVNHIPWPLPQDYKLTIQCFSSPHKAPPPTASEMYNEAYVVDGGTAEEESQSDILKVSSYTNGFIIIQLTAILLGPLGGLVVERNRAGPCKKGNNTRSYYDDILDCCLPLALPSLLSAAYSGIFLIPNLEVQYLAFMIFTFFRVFFFGTGPVIIASIFPQKYFGRIYGVIRTITGCVTLLQYPIFILIQEYLDDDPFYVMIGFAVADLLTLFSPVFLYITTKNKMNNTDQNQTQQ</sequence>
<feature type="region of interest" description="Disordered" evidence="1">
    <location>
        <begin position="50"/>
        <end position="72"/>
    </location>
</feature>
<feature type="transmembrane region" description="Helical" evidence="2">
    <location>
        <begin position="398"/>
        <end position="417"/>
    </location>
</feature>
<reference evidence="4" key="1">
    <citation type="submission" date="2015-02" db="EMBL/GenBank/DDBJ databases">
        <title>Genome sequencing for Strongylocentrotus purpuratus.</title>
        <authorList>
            <person name="Murali S."/>
            <person name="Liu Y."/>
            <person name="Vee V."/>
            <person name="English A."/>
            <person name="Wang M."/>
            <person name="Skinner E."/>
            <person name="Han Y."/>
            <person name="Muzny D.M."/>
            <person name="Worley K.C."/>
            <person name="Gibbs R.A."/>
        </authorList>
    </citation>
    <scope>NUCLEOTIDE SEQUENCE</scope>
</reference>
<dbReference type="PANTHER" id="PTHR20765">
    <property type="entry name" value="SOLUTE CARRIER FAMILY 43 MEMBER 3-RELATED"/>
    <property type="match status" value="1"/>
</dbReference>
<feature type="transmembrane region" description="Helical" evidence="2">
    <location>
        <begin position="365"/>
        <end position="386"/>
    </location>
</feature>
<dbReference type="RefSeq" id="XP_030832757.1">
    <property type="nucleotide sequence ID" value="XM_030976897.1"/>
</dbReference>
<feature type="transmembrane region" description="Helical" evidence="2">
    <location>
        <begin position="208"/>
        <end position="232"/>
    </location>
</feature>
<reference evidence="3" key="2">
    <citation type="submission" date="2021-01" db="UniProtKB">
        <authorList>
            <consortium name="EnsemblMetazoa"/>
        </authorList>
    </citation>
    <scope>IDENTIFICATION</scope>
</reference>
<dbReference type="InterPro" id="IPR027197">
    <property type="entry name" value="SLC43A3"/>
</dbReference>
<name>A0A7M7N8M7_STRPU</name>
<organism evidence="3 4">
    <name type="scientific">Strongylocentrotus purpuratus</name>
    <name type="common">Purple sea urchin</name>
    <dbReference type="NCBI Taxonomy" id="7668"/>
    <lineage>
        <taxon>Eukaryota</taxon>
        <taxon>Metazoa</taxon>
        <taxon>Echinodermata</taxon>
        <taxon>Eleutherozoa</taxon>
        <taxon>Echinozoa</taxon>
        <taxon>Echinoidea</taxon>
        <taxon>Euechinoidea</taxon>
        <taxon>Echinacea</taxon>
        <taxon>Camarodonta</taxon>
        <taxon>Echinidea</taxon>
        <taxon>Strongylocentrotidae</taxon>
        <taxon>Strongylocentrotus</taxon>
    </lineage>
</organism>